<comment type="similarity">
    <text evidence="6">Belongs to the class-I pyridoxal-phosphate-dependent aminotransferase family. Alanine aminotransferase subfamily.</text>
</comment>
<dbReference type="FunFam" id="3.40.640.10:FF:000236">
    <property type="entry name" value="Alanine aminotransferase 2"/>
    <property type="match status" value="1"/>
</dbReference>
<comment type="cofactor">
    <cofactor evidence="1">
        <name>pyridoxal 5'-phosphate</name>
        <dbReference type="ChEBI" id="CHEBI:597326"/>
    </cofactor>
</comment>
<dbReference type="SUPFAM" id="SSF53383">
    <property type="entry name" value="PLP-dependent transferases"/>
    <property type="match status" value="1"/>
</dbReference>
<dbReference type="InterPro" id="IPR015424">
    <property type="entry name" value="PyrdxlP-dep_Trfase"/>
</dbReference>
<dbReference type="InterPro" id="IPR015422">
    <property type="entry name" value="PyrdxlP-dep_Trfase_small"/>
</dbReference>
<dbReference type="PANTHER" id="PTHR11751">
    <property type="entry name" value="ALANINE AMINOTRANSFERASE"/>
    <property type="match status" value="1"/>
</dbReference>
<evidence type="ECO:0000256" key="6">
    <source>
        <dbReference type="ARBA" id="ARBA00025785"/>
    </source>
</evidence>
<keyword evidence="5" id="KW-0663">Pyridoxal phosphate</keyword>
<dbReference type="GO" id="GO:0008483">
    <property type="term" value="F:transaminase activity"/>
    <property type="evidence" value="ECO:0007669"/>
    <property type="project" value="UniProtKB-KW"/>
</dbReference>
<dbReference type="Gene3D" id="1.10.287.1970">
    <property type="match status" value="1"/>
</dbReference>
<reference evidence="9" key="1">
    <citation type="submission" date="2021-06" db="EMBL/GenBank/DDBJ databases">
        <authorList>
            <person name="Kallberg Y."/>
            <person name="Tangrot J."/>
            <person name="Rosling A."/>
        </authorList>
    </citation>
    <scope>NUCLEOTIDE SEQUENCE</scope>
    <source>
        <strain evidence="9">IN212</strain>
    </source>
</reference>
<dbReference type="InterPro" id="IPR004839">
    <property type="entry name" value="Aminotransferase_I/II_large"/>
</dbReference>
<keyword evidence="10" id="KW-1185">Reference proteome</keyword>
<evidence type="ECO:0000313" key="9">
    <source>
        <dbReference type="EMBL" id="CAG8504378.1"/>
    </source>
</evidence>
<comment type="subunit">
    <text evidence="2">Homodimer.</text>
</comment>
<dbReference type="SUPFAM" id="SSF48403">
    <property type="entry name" value="Ankyrin repeat"/>
    <property type="match status" value="1"/>
</dbReference>
<proteinExistence type="inferred from homology"/>
<dbReference type="InterPro" id="IPR036770">
    <property type="entry name" value="Ankyrin_rpt-contain_sf"/>
</dbReference>
<dbReference type="GO" id="GO:0030170">
    <property type="term" value="F:pyridoxal phosphate binding"/>
    <property type="evidence" value="ECO:0007669"/>
    <property type="project" value="InterPro"/>
</dbReference>
<evidence type="ECO:0000256" key="1">
    <source>
        <dbReference type="ARBA" id="ARBA00001933"/>
    </source>
</evidence>
<evidence type="ECO:0000313" key="10">
    <source>
        <dbReference type="Proteomes" id="UP000789396"/>
    </source>
</evidence>
<organism evidence="9 10">
    <name type="scientific">Racocetra fulgida</name>
    <dbReference type="NCBI Taxonomy" id="60492"/>
    <lineage>
        <taxon>Eukaryota</taxon>
        <taxon>Fungi</taxon>
        <taxon>Fungi incertae sedis</taxon>
        <taxon>Mucoromycota</taxon>
        <taxon>Glomeromycotina</taxon>
        <taxon>Glomeromycetes</taxon>
        <taxon>Diversisporales</taxon>
        <taxon>Gigasporaceae</taxon>
        <taxon>Racocetra</taxon>
    </lineage>
</organism>
<dbReference type="InterPro" id="IPR002110">
    <property type="entry name" value="Ankyrin_rpt"/>
</dbReference>
<dbReference type="Pfam" id="PF12796">
    <property type="entry name" value="Ank_2"/>
    <property type="match status" value="1"/>
</dbReference>
<evidence type="ECO:0000256" key="2">
    <source>
        <dbReference type="ARBA" id="ARBA00011738"/>
    </source>
</evidence>
<sequence>MLFDFKLVEFTYSKILTFETINPHVKKVEYAVRGELAIRAEEIKEVLAKNGPGKLGFDTVVACLTEYPDLLLPENRNHVNALFPSDAIERAQLLLKQIGSVGAYSHSQDPDNIFLTQGASMGVQSVLQLIIAHSNVGIMIPIPQYPLYSATLSLFDAKPVPYYLNEEENWSLNISQLTSSLATARDKGLDVRALVIINPGNPTGQCLTEQNMREIIDFCHQQHLVLLADEVYQTNVYQPAERPFRSFKKGMIGECGRRGGYYECTGIDKQVIDQLYKIASVGLCPNVPGQIMVDLMVRPPKPKAMEAAKKAGKQPDEFYCLAMLNATGVCVVPGSGFHQEEGTWHFRSTFLPPEELFDGLLSKENQLYSYLRMAQQSCAKPIYRYLAGRIGQHKDNLYLHPDKEKFVRLPIGGRETQGMASPEIQIPDSVYPPIPGENHRYYGNIHKKQVMLHSTANVRDFYDTSSLPRYFDNQNVMDMDIHDAAACGNIERVKDLLDPRGAGETTSSFLLANEVSSSGLTPLHYAASRGHTDIVQWLVTDAGAIIDLEDQTGENCHGESAYDVAAVAHKAYVCELLEKVEREWWRNKRRLLQSSKFLEITVNTQNQPYNVLAFHNTVPIILHENQRLSSTFSLSIRNPPKYSANNLLKTDCSPWTLQPEGKSTSKDDVHLPLEHSSSSISSKSSQSDWFWFDDWLVDLSYPRVDSQGWQYARKFEDPENLWSESLPLNSNTGVRRRRWVRIMKRRVDLDYLDRGESLVQKHQGNGKGTNSHDNPTAPNMLKPLSPTRSDAPITNHGTPSTASFETIEHPWNEDAYNVQESILDLTTPSTLSMSRTQTGVNMTNAQAHSLTSHSKYEWENDEDVSECRLVCDQCSTARVVMSPTQVVSGPSSSENVGQPSQPRRVCDDCYQAMGH</sequence>
<dbReference type="AlphaFoldDB" id="A0A9N8ZQH7"/>
<feature type="domain" description="Aminotransferase class I/classII large" evidence="8">
    <location>
        <begin position="99"/>
        <end position="240"/>
    </location>
</feature>
<dbReference type="InterPro" id="IPR045088">
    <property type="entry name" value="ALAT1/2-like"/>
</dbReference>
<keyword evidence="3" id="KW-0032">Aminotransferase</keyword>
<accession>A0A9N8ZQH7</accession>
<evidence type="ECO:0000256" key="5">
    <source>
        <dbReference type="ARBA" id="ARBA00022898"/>
    </source>
</evidence>
<dbReference type="InterPro" id="IPR015421">
    <property type="entry name" value="PyrdxlP-dep_Trfase_major"/>
</dbReference>
<name>A0A9N8ZQH7_9GLOM</name>
<keyword evidence="7" id="KW-0040">ANK repeat</keyword>
<feature type="repeat" description="ANK" evidence="7">
    <location>
        <begin position="518"/>
        <end position="551"/>
    </location>
</feature>
<dbReference type="Gene3D" id="3.90.1150.10">
    <property type="entry name" value="Aspartate Aminotransferase, domain 1"/>
    <property type="match status" value="1"/>
</dbReference>
<dbReference type="CDD" id="cd00609">
    <property type="entry name" value="AAT_like"/>
    <property type="match status" value="1"/>
</dbReference>
<gene>
    <name evidence="9" type="ORF">RFULGI_LOCUS2590</name>
</gene>
<dbReference type="Gene3D" id="3.40.640.10">
    <property type="entry name" value="Type I PLP-dependent aspartate aminotransferase-like (Major domain)"/>
    <property type="match status" value="1"/>
</dbReference>
<dbReference type="Pfam" id="PF00155">
    <property type="entry name" value="Aminotran_1_2"/>
    <property type="match status" value="1"/>
</dbReference>
<protein>
    <submittedName>
        <fullName evidence="9">9831_t:CDS:1</fullName>
    </submittedName>
</protein>
<evidence type="ECO:0000259" key="8">
    <source>
        <dbReference type="Pfam" id="PF00155"/>
    </source>
</evidence>
<dbReference type="PROSITE" id="PS50088">
    <property type="entry name" value="ANK_REPEAT"/>
    <property type="match status" value="1"/>
</dbReference>
<comment type="caution">
    <text evidence="9">The sequence shown here is derived from an EMBL/GenBank/DDBJ whole genome shotgun (WGS) entry which is preliminary data.</text>
</comment>
<dbReference type="EMBL" id="CAJVPZ010002002">
    <property type="protein sequence ID" value="CAG8504378.1"/>
    <property type="molecule type" value="Genomic_DNA"/>
</dbReference>
<dbReference type="Proteomes" id="UP000789396">
    <property type="component" value="Unassembled WGS sequence"/>
</dbReference>
<evidence type="ECO:0000256" key="3">
    <source>
        <dbReference type="ARBA" id="ARBA00022576"/>
    </source>
</evidence>
<evidence type="ECO:0000256" key="4">
    <source>
        <dbReference type="ARBA" id="ARBA00022679"/>
    </source>
</evidence>
<dbReference type="PANTHER" id="PTHR11751:SF29">
    <property type="entry name" value="ALANINE TRANSAMINASE"/>
    <property type="match status" value="1"/>
</dbReference>
<dbReference type="PROSITE" id="PS50297">
    <property type="entry name" value="ANK_REP_REGION"/>
    <property type="match status" value="1"/>
</dbReference>
<keyword evidence="4" id="KW-0808">Transferase</keyword>
<dbReference type="SMART" id="SM00248">
    <property type="entry name" value="ANK"/>
    <property type="match status" value="1"/>
</dbReference>
<dbReference type="Gene3D" id="1.25.40.20">
    <property type="entry name" value="Ankyrin repeat-containing domain"/>
    <property type="match status" value="1"/>
</dbReference>
<evidence type="ECO:0000256" key="7">
    <source>
        <dbReference type="PROSITE-ProRule" id="PRU00023"/>
    </source>
</evidence>
<dbReference type="OrthoDB" id="1732682at2759"/>